<dbReference type="OrthoDB" id="412286at2759"/>
<keyword evidence="2" id="KW-0732">Signal</keyword>
<evidence type="ECO:0000256" key="1">
    <source>
        <dbReference type="SAM" id="MobiDB-lite"/>
    </source>
</evidence>
<protein>
    <submittedName>
        <fullName evidence="3">Uncharacterized protein</fullName>
    </submittedName>
</protein>
<accession>A0A835QT88</accession>
<sequence length="235" mass="25358">MSNPIGSRDRDKDPAAKMESSLPLWIILLLSILLFSSPASIRGQDYDDTLDSPPPMPPEEEDCNGVFITYTFISRIKEFPHVKNASAQAYAFKAQATVTNTMDKDLKQWKLYVGFQHKEILVSVDGAVIAEGTDFPAPVGNGTTFAGFPQTDLANSIDTAGDMTKIQVQIKLLGTQFGVKPPGIPMPKTIKIVHDGIKCPAPKRRGGKCLHVASGTLSGRTTAPPSSFSHDSKAT</sequence>
<dbReference type="Proteomes" id="UP000636800">
    <property type="component" value="Chromosome 5"/>
</dbReference>
<comment type="caution">
    <text evidence="3">The sequence shown here is derived from an EMBL/GenBank/DDBJ whole genome shotgun (WGS) entry which is preliminary data.</text>
</comment>
<reference evidence="3 4" key="1">
    <citation type="journal article" date="2020" name="Nat. Food">
        <title>A phased Vanilla planifolia genome enables genetic improvement of flavour and production.</title>
        <authorList>
            <person name="Hasing T."/>
            <person name="Tang H."/>
            <person name="Brym M."/>
            <person name="Khazi F."/>
            <person name="Huang T."/>
            <person name="Chambers A.H."/>
        </authorList>
    </citation>
    <scope>NUCLEOTIDE SEQUENCE [LARGE SCALE GENOMIC DNA]</scope>
    <source>
        <tissue evidence="3">Leaf</tissue>
    </source>
</reference>
<feature type="chain" id="PRO_5032582321" evidence="2">
    <location>
        <begin position="44"/>
        <end position="235"/>
    </location>
</feature>
<gene>
    <name evidence="3" type="ORF">HPP92_010098</name>
</gene>
<name>A0A835QT88_VANPL</name>
<feature type="compositionally biased region" description="Polar residues" evidence="1">
    <location>
        <begin position="215"/>
        <end position="229"/>
    </location>
</feature>
<feature type="region of interest" description="Disordered" evidence="1">
    <location>
        <begin position="215"/>
        <end position="235"/>
    </location>
</feature>
<evidence type="ECO:0000256" key="2">
    <source>
        <dbReference type="SAM" id="SignalP"/>
    </source>
</evidence>
<dbReference type="PANTHER" id="PTHR31052">
    <property type="entry name" value="COBRA-LIKE PROTEIN 7"/>
    <property type="match status" value="1"/>
</dbReference>
<feature type="signal peptide" evidence="2">
    <location>
        <begin position="1"/>
        <end position="43"/>
    </location>
</feature>
<organism evidence="3 4">
    <name type="scientific">Vanilla planifolia</name>
    <name type="common">Vanilla</name>
    <dbReference type="NCBI Taxonomy" id="51239"/>
    <lineage>
        <taxon>Eukaryota</taxon>
        <taxon>Viridiplantae</taxon>
        <taxon>Streptophyta</taxon>
        <taxon>Embryophyta</taxon>
        <taxon>Tracheophyta</taxon>
        <taxon>Spermatophyta</taxon>
        <taxon>Magnoliopsida</taxon>
        <taxon>Liliopsida</taxon>
        <taxon>Asparagales</taxon>
        <taxon>Orchidaceae</taxon>
        <taxon>Vanilloideae</taxon>
        <taxon>Vanilleae</taxon>
        <taxon>Vanilla</taxon>
    </lineage>
</organism>
<dbReference type="EMBL" id="JADCNL010000005">
    <property type="protein sequence ID" value="KAG0479240.1"/>
    <property type="molecule type" value="Genomic_DNA"/>
</dbReference>
<keyword evidence="4" id="KW-1185">Reference proteome</keyword>
<evidence type="ECO:0000313" key="3">
    <source>
        <dbReference type="EMBL" id="KAG0479240.1"/>
    </source>
</evidence>
<dbReference type="PANTHER" id="PTHR31052:SF2">
    <property type="entry name" value="COBRA-LIKE PROTEIN 10"/>
    <property type="match status" value="1"/>
</dbReference>
<dbReference type="AlphaFoldDB" id="A0A835QT88"/>
<evidence type="ECO:0000313" key="4">
    <source>
        <dbReference type="Proteomes" id="UP000636800"/>
    </source>
</evidence>
<proteinExistence type="predicted"/>